<protein>
    <submittedName>
        <fullName evidence="5">Protease inhibitor I42 family protein</fullName>
    </submittedName>
</protein>
<gene>
    <name evidence="5" type="ORF">KEG57_32940</name>
</gene>
<feature type="chain" id="PRO_5040834429" evidence="3">
    <location>
        <begin position="24"/>
        <end position="136"/>
    </location>
</feature>
<feature type="signal peptide" evidence="3">
    <location>
        <begin position="1"/>
        <end position="23"/>
    </location>
</feature>
<keyword evidence="2" id="KW-0789">Thiol protease inhibitor</keyword>
<dbReference type="AlphaFoldDB" id="A0A9X3XC75"/>
<name>A0A9X3XC75_9BACT</name>
<keyword evidence="6" id="KW-1185">Reference proteome</keyword>
<evidence type="ECO:0000256" key="2">
    <source>
        <dbReference type="ARBA" id="ARBA00022704"/>
    </source>
</evidence>
<comment type="caution">
    <text evidence="5">The sequence shown here is derived from an EMBL/GenBank/DDBJ whole genome shotgun (WGS) entry which is preliminary data.</text>
</comment>
<dbReference type="InterPro" id="IPR052781">
    <property type="entry name" value="Cys_protease_inhibitor_I42"/>
</dbReference>
<sequence length="136" mass="14946">MRKLYSYSAILALVGMMPASAQAREIVLSNADNGKRVTVQSGDEVILRLESNASTGYSWHMVLSPTSIMKLTQHRYVPGRCPGGAVGCPGIEEFHFVPAVSASHELGEWLRMLYLRPFDPGVAGATLWQVDVTLRR</sequence>
<dbReference type="SUPFAM" id="SSF141066">
    <property type="entry name" value="ICP-like"/>
    <property type="match status" value="1"/>
</dbReference>
<feature type="domain" description="Proteinase inhibitor I42 chagasin" evidence="4">
    <location>
        <begin position="38"/>
        <end position="122"/>
    </location>
</feature>
<evidence type="ECO:0000259" key="4">
    <source>
        <dbReference type="Pfam" id="PF09394"/>
    </source>
</evidence>
<dbReference type="Gene3D" id="2.60.40.2020">
    <property type="match status" value="1"/>
</dbReference>
<dbReference type="PANTHER" id="PTHR36530:SF1">
    <property type="entry name" value="AMOEBIASIN-1"/>
    <property type="match status" value="1"/>
</dbReference>
<keyword evidence="3" id="KW-0732">Signal</keyword>
<dbReference type="InterPro" id="IPR018990">
    <property type="entry name" value="Prot_inh_I42_chagasin"/>
</dbReference>
<dbReference type="PANTHER" id="PTHR36530">
    <property type="entry name" value="INHIBITOR OF CYSTEINE PEPTIDASE"/>
    <property type="match status" value="1"/>
</dbReference>
<reference evidence="5 6" key="1">
    <citation type="submission" date="2021-04" db="EMBL/GenBank/DDBJ databases">
        <title>Genome analysis of Polyangium sp.</title>
        <authorList>
            <person name="Li Y."/>
            <person name="Wang J."/>
        </authorList>
    </citation>
    <scope>NUCLEOTIDE SEQUENCE [LARGE SCALE GENOMIC DNA]</scope>
    <source>
        <strain evidence="5 6">SDU14</strain>
    </source>
</reference>
<organism evidence="5 6">
    <name type="scientific">Polyangium jinanense</name>
    <dbReference type="NCBI Taxonomy" id="2829994"/>
    <lineage>
        <taxon>Bacteria</taxon>
        <taxon>Pseudomonadati</taxon>
        <taxon>Myxococcota</taxon>
        <taxon>Polyangia</taxon>
        <taxon>Polyangiales</taxon>
        <taxon>Polyangiaceae</taxon>
        <taxon>Polyangium</taxon>
    </lineage>
</organism>
<evidence type="ECO:0000313" key="5">
    <source>
        <dbReference type="EMBL" id="MDC3985331.1"/>
    </source>
</evidence>
<dbReference type="RefSeq" id="WP_272426171.1">
    <property type="nucleotide sequence ID" value="NZ_JAGTJJ010000028.1"/>
</dbReference>
<evidence type="ECO:0000256" key="1">
    <source>
        <dbReference type="ARBA" id="ARBA00022690"/>
    </source>
</evidence>
<dbReference type="Pfam" id="PF09394">
    <property type="entry name" value="Inhibitor_I42"/>
    <property type="match status" value="1"/>
</dbReference>
<accession>A0A9X3XC75</accession>
<dbReference type="InterPro" id="IPR036331">
    <property type="entry name" value="Chagasin-like_sf"/>
</dbReference>
<dbReference type="EMBL" id="JAGTJJ010000028">
    <property type="protein sequence ID" value="MDC3985331.1"/>
    <property type="molecule type" value="Genomic_DNA"/>
</dbReference>
<proteinExistence type="predicted"/>
<keyword evidence="1" id="KW-0646">Protease inhibitor</keyword>
<evidence type="ECO:0000256" key="3">
    <source>
        <dbReference type="SAM" id="SignalP"/>
    </source>
</evidence>
<dbReference type="GO" id="GO:0004869">
    <property type="term" value="F:cysteine-type endopeptidase inhibitor activity"/>
    <property type="evidence" value="ECO:0007669"/>
    <property type="project" value="UniProtKB-KW"/>
</dbReference>
<dbReference type="Proteomes" id="UP001151081">
    <property type="component" value="Unassembled WGS sequence"/>
</dbReference>
<evidence type="ECO:0000313" key="6">
    <source>
        <dbReference type="Proteomes" id="UP001151081"/>
    </source>
</evidence>